<proteinExistence type="predicted"/>
<feature type="region of interest" description="Disordered" evidence="1">
    <location>
        <begin position="43"/>
        <end position="67"/>
    </location>
</feature>
<organism evidence="2 3">
    <name type="scientific">Saccharopolyspora halophila</name>
    <dbReference type="NCBI Taxonomy" id="405551"/>
    <lineage>
        <taxon>Bacteria</taxon>
        <taxon>Bacillati</taxon>
        <taxon>Actinomycetota</taxon>
        <taxon>Actinomycetes</taxon>
        <taxon>Pseudonocardiales</taxon>
        <taxon>Pseudonocardiaceae</taxon>
        <taxon>Saccharopolyspora</taxon>
    </lineage>
</organism>
<feature type="compositionally biased region" description="Basic and acidic residues" evidence="1">
    <location>
        <begin position="20"/>
        <end position="31"/>
    </location>
</feature>
<gene>
    <name evidence="2" type="ORF">GCM10009854_16340</name>
</gene>
<protein>
    <submittedName>
        <fullName evidence="2">Uncharacterized protein</fullName>
    </submittedName>
</protein>
<dbReference type="Proteomes" id="UP001501218">
    <property type="component" value="Unassembled WGS sequence"/>
</dbReference>
<sequence>MVSGPSDGPLSLFVPAGTRDPGEDGRDVFDPLTEHLPQRSMFRRAASRERNRADRIGRNQIAAGKGP</sequence>
<keyword evidence="3" id="KW-1185">Reference proteome</keyword>
<reference evidence="3" key="1">
    <citation type="journal article" date="2019" name="Int. J. Syst. Evol. Microbiol.">
        <title>The Global Catalogue of Microorganisms (GCM) 10K type strain sequencing project: providing services to taxonomists for standard genome sequencing and annotation.</title>
        <authorList>
            <consortium name="The Broad Institute Genomics Platform"/>
            <consortium name="The Broad Institute Genome Sequencing Center for Infectious Disease"/>
            <person name="Wu L."/>
            <person name="Ma J."/>
        </authorList>
    </citation>
    <scope>NUCLEOTIDE SEQUENCE [LARGE SCALE GENOMIC DNA]</scope>
    <source>
        <strain evidence="3">JCM 16221</strain>
    </source>
</reference>
<accession>A0ABP5SZC0</accession>
<dbReference type="EMBL" id="BAAARA010000004">
    <property type="protein sequence ID" value="GAA2340633.1"/>
    <property type="molecule type" value="Genomic_DNA"/>
</dbReference>
<feature type="compositionally biased region" description="Basic and acidic residues" evidence="1">
    <location>
        <begin position="46"/>
        <end position="57"/>
    </location>
</feature>
<evidence type="ECO:0000313" key="3">
    <source>
        <dbReference type="Proteomes" id="UP001501218"/>
    </source>
</evidence>
<name>A0ABP5SZC0_9PSEU</name>
<evidence type="ECO:0000256" key="1">
    <source>
        <dbReference type="SAM" id="MobiDB-lite"/>
    </source>
</evidence>
<comment type="caution">
    <text evidence="2">The sequence shown here is derived from an EMBL/GenBank/DDBJ whole genome shotgun (WGS) entry which is preliminary data.</text>
</comment>
<evidence type="ECO:0000313" key="2">
    <source>
        <dbReference type="EMBL" id="GAA2340633.1"/>
    </source>
</evidence>
<feature type="region of interest" description="Disordered" evidence="1">
    <location>
        <begin position="1"/>
        <end position="31"/>
    </location>
</feature>